<name>A0ACB6RDS6_9PLEO</name>
<gene>
    <name evidence="1" type="ORF">BDR25DRAFT_349569</name>
</gene>
<dbReference type="Proteomes" id="UP000799755">
    <property type="component" value="Unassembled WGS sequence"/>
</dbReference>
<protein>
    <submittedName>
        <fullName evidence="1">Uncharacterized protein</fullName>
    </submittedName>
</protein>
<organism evidence="1 2">
    <name type="scientific">Lindgomyces ingoldianus</name>
    <dbReference type="NCBI Taxonomy" id="673940"/>
    <lineage>
        <taxon>Eukaryota</taxon>
        <taxon>Fungi</taxon>
        <taxon>Dikarya</taxon>
        <taxon>Ascomycota</taxon>
        <taxon>Pezizomycotina</taxon>
        <taxon>Dothideomycetes</taxon>
        <taxon>Pleosporomycetidae</taxon>
        <taxon>Pleosporales</taxon>
        <taxon>Lindgomycetaceae</taxon>
        <taxon>Lindgomyces</taxon>
    </lineage>
</organism>
<dbReference type="EMBL" id="MU003494">
    <property type="protein sequence ID" value="KAF2476482.1"/>
    <property type="molecule type" value="Genomic_DNA"/>
</dbReference>
<evidence type="ECO:0000313" key="1">
    <source>
        <dbReference type="EMBL" id="KAF2476482.1"/>
    </source>
</evidence>
<evidence type="ECO:0000313" key="2">
    <source>
        <dbReference type="Proteomes" id="UP000799755"/>
    </source>
</evidence>
<sequence>MEMTSIQGLWNCCPYVNHTGIPNSKVYFMGDNFDLHAVRNIEPGEEITLSYKPIWPETLKGKEAFWKPCGFNYTCRICALKSNISERILQKRLQFINQWKQNHEHFGEHTKACQAPQLANPEWDNATQELRDLVQFVADLEATYLINQYEASAKLMAVVQSLPYLKIKQSLALNDLGFVPRNPRTSITEICLIYSQMSAVAYR</sequence>
<accession>A0ACB6RDS6</accession>
<comment type="caution">
    <text evidence="1">The sequence shown here is derived from an EMBL/GenBank/DDBJ whole genome shotgun (WGS) entry which is preliminary data.</text>
</comment>
<keyword evidence="2" id="KW-1185">Reference proteome</keyword>
<proteinExistence type="predicted"/>
<reference evidence="1" key="1">
    <citation type="journal article" date="2020" name="Stud. Mycol.">
        <title>101 Dothideomycetes genomes: a test case for predicting lifestyles and emergence of pathogens.</title>
        <authorList>
            <person name="Haridas S."/>
            <person name="Albert R."/>
            <person name="Binder M."/>
            <person name="Bloem J."/>
            <person name="Labutti K."/>
            <person name="Salamov A."/>
            <person name="Andreopoulos B."/>
            <person name="Baker S."/>
            <person name="Barry K."/>
            <person name="Bills G."/>
            <person name="Bluhm B."/>
            <person name="Cannon C."/>
            <person name="Castanera R."/>
            <person name="Culley D."/>
            <person name="Daum C."/>
            <person name="Ezra D."/>
            <person name="Gonzalez J."/>
            <person name="Henrissat B."/>
            <person name="Kuo A."/>
            <person name="Liang C."/>
            <person name="Lipzen A."/>
            <person name="Lutzoni F."/>
            <person name="Magnuson J."/>
            <person name="Mondo S."/>
            <person name="Nolan M."/>
            <person name="Ohm R."/>
            <person name="Pangilinan J."/>
            <person name="Park H.-J."/>
            <person name="Ramirez L."/>
            <person name="Alfaro M."/>
            <person name="Sun H."/>
            <person name="Tritt A."/>
            <person name="Yoshinaga Y."/>
            <person name="Zwiers L.-H."/>
            <person name="Turgeon B."/>
            <person name="Goodwin S."/>
            <person name="Spatafora J."/>
            <person name="Crous P."/>
            <person name="Grigoriev I."/>
        </authorList>
    </citation>
    <scope>NUCLEOTIDE SEQUENCE</scope>
    <source>
        <strain evidence="1">ATCC 200398</strain>
    </source>
</reference>